<feature type="disulfide bond" description="Redox-active" evidence="4">
    <location>
        <begin position="83"/>
        <end position="87"/>
    </location>
</feature>
<dbReference type="PANTHER" id="PTHR12151">
    <property type="entry name" value="ELECTRON TRANSPORT PROTIN SCO1/SENC FAMILY MEMBER"/>
    <property type="match status" value="1"/>
</dbReference>
<comment type="similarity">
    <text evidence="1">Belongs to the SCO1/2 family.</text>
</comment>
<evidence type="ECO:0000313" key="6">
    <source>
        <dbReference type="EMBL" id="AUH33204.1"/>
    </source>
</evidence>
<reference evidence="6 7" key="1">
    <citation type="submission" date="2017-12" db="EMBL/GenBank/DDBJ databases">
        <authorList>
            <person name="Hurst M.R.H."/>
        </authorList>
    </citation>
    <scope>NUCLEOTIDE SEQUENCE [LARGE SCALE GENOMIC DNA]</scope>
    <source>
        <strain evidence="6 7">BM15</strain>
    </source>
</reference>
<evidence type="ECO:0000313" key="7">
    <source>
        <dbReference type="Proteomes" id="UP000233742"/>
    </source>
</evidence>
<dbReference type="Pfam" id="PF02630">
    <property type="entry name" value="SCO1-SenC"/>
    <property type="match status" value="1"/>
</dbReference>
<organism evidence="6 7">
    <name type="scientific">Paracoccus tegillarcae</name>
    <dbReference type="NCBI Taxonomy" id="1529068"/>
    <lineage>
        <taxon>Bacteria</taxon>
        <taxon>Pseudomonadati</taxon>
        <taxon>Pseudomonadota</taxon>
        <taxon>Alphaproteobacteria</taxon>
        <taxon>Rhodobacterales</taxon>
        <taxon>Paracoccaceae</taxon>
        <taxon>Paracoccus</taxon>
    </lineage>
</organism>
<evidence type="ECO:0000256" key="1">
    <source>
        <dbReference type="ARBA" id="ARBA00010996"/>
    </source>
</evidence>
<dbReference type="SUPFAM" id="SSF52833">
    <property type="entry name" value="Thioredoxin-like"/>
    <property type="match status" value="1"/>
</dbReference>
<keyword evidence="3" id="KW-0479">Metal-binding</keyword>
<dbReference type="AlphaFoldDB" id="A0A2K9EVA6"/>
<dbReference type="OrthoDB" id="9790194at2"/>
<dbReference type="FunFam" id="3.40.30.10:FF:000013">
    <property type="entry name" value="Blast:Protein SCO1 homolog, mitochondrial"/>
    <property type="match status" value="1"/>
</dbReference>
<dbReference type="Gene3D" id="3.40.30.10">
    <property type="entry name" value="Glutaredoxin"/>
    <property type="match status" value="1"/>
</dbReference>
<keyword evidence="4" id="KW-1015">Disulfide bond</keyword>
<dbReference type="Proteomes" id="UP000233742">
    <property type="component" value="Chromosome"/>
</dbReference>
<accession>A0A2K9EVA6</accession>
<gene>
    <name evidence="6" type="ORF">CUV01_07195</name>
</gene>
<dbReference type="GO" id="GO:0046872">
    <property type="term" value="F:metal ion binding"/>
    <property type="evidence" value="ECO:0007669"/>
    <property type="project" value="UniProtKB-KW"/>
</dbReference>
<keyword evidence="5" id="KW-0472">Membrane</keyword>
<keyword evidence="5" id="KW-0812">Transmembrane</keyword>
<feature type="transmembrane region" description="Helical" evidence="5">
    <location>
        <begin position="7"/>
        <end position="26"/>
    </location>
</feature>
<feature type="binding site" evidence="3">
    <location>
        <position position="87"/>
    </location>
    <ligand>
        <name>Cu cation</name>
        <dbReference type="ChEBI" id="CHEBI:23378"/>
    </ligand>
</feature>
<dbReference type="InterPro" id="IPR003782">
    <property type="entry name" value="SCO1/SenC"/>
</dbReference>
<keyword evidence="5" id="KW-1133">Transmembrane helix</keyword>
<dbReference type="InterPro" id="IPR036249">
    <property type="entry name" value="Thioredoxin-like_sf"/>
</dbReference>
<keyword evidence="7" id="KW-1185">Reference proteome</keyword>
<evidence type="ECO:0000256" key="2">
    <source>
        <dbReference type="ARBA" id="ARBA00023008"/>
    </source>
</evidence>
<dbReference type="EMBL" id="CP025408">
    <property type="protein sequence ID" value="AUH33204.1"/>
    <property type="molecule type" value="Genomic_DNA"/>
</dbReference>
<keyword evidence="2 3" id="KW-0186">Copper</keyword>
<dbReference type="KEGG" id="paro:CUV01_07195"/>
<evidence type="ECO:0000256" key="4">
    <source>
        <dbReference type="PIRSR" id="PIRSR603782-2"/>
    </source>
</evidence>
<dbReference type="RefSeq" id="WP_101459874.1">
    <property type="nucleotide sequence ID" value="NZ_CP025408.1"/>
</dbReference>
<sequence length="209" mass="23123">MKPDRKLLIGGLAATVVALLAGGWWISRDNSGNQFAQCQRSVVSGGMESFGTDFTLTNGADQRTTSQEVFSKPSLLYFGYTFCPDVCPMDSARNADAVEILKEQGVDVQAVFVTVDPARDTPELVSEFTQQFSPEMIGLTGSVEEIDAVSKGWRNYYKLQNEEDDEYYLVDHMTNTYLVMPEQGTVEFFGRDTSPDEMAERTACFVGAV</sequence>
<dbReference type="CDD" id="cd02968">
    <property type="entry name" value="SCO"/>
    <property type="match status" value="1"/>
</dbReference>
<protein>
    <submittedName>
        <fullName evidence="6">SCO family protein</fullName>
    </submittedName>
</protein>
<evidence type="ECO:0000256" key="5">
    <source>
        <dbReference type="SAM" id="Phobius"/>
    </source>
</evidence>
<feature type="binding site" evidence="3">
    <location>
        <position position="83"/>
    </location>
    <ligand>
        <name>Cu cation</name>
        <dbReference type="ChEBI" id="CHEBI:23378"/>
    </ligand>
</feature>
<name>A0A2K9EVA6_9RHOB</name>
<dbReference type="PANTHER" id="PTHR12151:SF25">
    <property type="entry name" value="LINALOOL DEHYDRATASE_ISOMERASE DOMAIN-CONTAINING PROTEIN"/>
    <property type="match status" value="1"/>
</dbReference>
<feature type="binding site" evidence="3">
    <location>
        <position position="172"/>
    </location>
    <ligand>
        <name>Cu cation</name>
        <dbReference type="ChEBI" id="CHEBI:23378"/>
    </ligand>
</feature>
<proteinExistence type="inferred from homology"/>
<evidence type="ECO:0000256" key="3">
    <source>
        <dbReference type="PIRSR" id="PIRSR603782-1"/>
    </source>
</evidence>